<evidence type="ECO:0008006" key="3">
    <source>
        <dbReference type="Google" id="ProtNLM"/>
    </source>
</evidence>
<protein>
    <recommendedName>
        <fullName evidence="3">t-SNARE coiled-coil homology domain-containing protein</fullName>
    </recommendedName>
</protein>
<accession>A0ABY2TR63</accession>
<organism evidence="1 2">
    <name type="scientific">Brachyspira catarrhinii</name>
    <dbReference type="NCBI Taxonomy" id="2528966"/>
    <lineage>
        <taxon>Bacteria</taxon>
        <taxon>Pseudomonadati</taxon>
        <taxon>Spirochaetota</taxon>
        <taxon>Spirochaetia</taxon>
        <taxon>Brachyspirales</taxon>
        <taxon>Brachyspiraceae</taxon>
        <taxon>Brachyspira</taxon>
    </lineage>
</organism>
<keyword evidence="2" id="KW-1185">Reference proteome</keyword>
<comment type="caution">
    <text evidence="1">The sequence shown here is derived from an EMBL/GenBank/DDBJ whole genome shotgun (WGS) entry which is preliminary data.</text>
</comment>
<dbReference type="Proteomes" id="UP000310168">
    <property type="component" value="Unassembled WGS sequence"/>
</dbReference>
<reference evidence="1 2" key="1">
    <citation type="journal article" date="2019" name="Anaerobe">
        <title>Brachyspira catarrhinii sp. nov., an anaerobic intestinal spirochaete isolated from vervet monkeys may have been misidentified as Brachyspira aalborgi in previous studies.</title>
        <authorList>
            <person name="Phillips N.D."/>
            <person name="La T."/>
            <person name="Hampson D.J."/>
        </authorList>
    </citation>
    <scope>NUCLEOTIDE SEQUENCE [LARGE SCALE GENOMIC DNA]</scope>
    <source>
        <strain evidence="1 2">Z12</strain>
    </source>
</reference>
<evidence type="ECO:0000313" key="1">
    <source>
        <dbReference type="EMBL" id="TKZ35342.1"/>
    </source>
</evidence>
<gene>
    <name evidence="1" type="ORF">EZH24_05775</name>
</gene>
<evidence type="ECO:0000313" key="2">
    <source>
        <dbReference type="Proteomes" id="UP000310168"/>
    </source>
</evidence>
<dbReference type="RefSeq" id="WP_137998190.1">
    <property type="nucleotide sequence ID" value="NZ_SJDU01000116.1"/>
</dbReference>
<dbReference type="EMBL" id="SJDU01000116">
    <property type="protein sequence ID" value="TKZ35342.1"/>
    <property type="molecule type" value="Genomic_DNA"/>
</dbReference>
<name>A0ABY2TR63_9SPIR</name>
<sequence>MRGGLENINGRLDNVQGGLDSINNIFDEKIKRITAINYQLNMSKNINYNTFLQYKKYKSRKRNRFNRNGTDFE</sequence>
<proteinExistence type="predicted"/>